<gene>
    <name evidence="2" type="ORF">AVEN_80668_1</name>
</gene>
<evidence type="ECO:0000256" key="1">
    <source>
        <dbReference type="SAM" id="MobiDB-lite"/>
    </source>
</evidence>
<sequence>MRLSPGGRVRPHLQPDDRTVPVQGRRDRHHVQSLRQGIPAEQVPHCTLHQDSKDGGCSKTSRRTP</sequence>
<keyword evidence="3" id="KW-1185">Reference proteome</keyword>
<evidence type="ECO:0000313" key="3">
    <source>
        <dbReference type="Proteomes" id="UP000499080"/>
    </source>
</evidence>
<accession>A0A4Y2P966</accession>
<dbReference type="AlphaFoldDB" id="A0A4Y2P966"/>
<organism evidence="2 3">
    <name type="scientific">Araneus ventricosus</name>
    <name type="common">Orbweaver spider</name>
    <name type="synonym">Epeira ventricosa</name>
    <dbReference type="NCBI Taxonomy" id="182803"/>
    <lineage>
        <taxon>Eukaryota</taxon>
        <taxon>Metazoa</taxon>
        <taxon>Ecdysozoa</taxon>
        <taxon>Arthropoda</taxon>
        <taxon>Chelicerata</taxon>
        <taxon>Arachnida</taxon>
        <taxon>Araneae</taxon>
        <taxon>Araneomorphae</taxon>
        <taxon>Entelegynae</taxon>
        <taxon>Araneoidea</taxon>
        <taxon>Araneidae</taxon>
        <taxon>Araneus</taxon>
    </lineage>
</organism>
<dbReference type="Proteomes" id="UP000499080">
    <property type="component" value="Unassembled WGS sequence"/>
</dbReference>
<comment type="caution">
    <text evidence="2">The sequence shown here is derived from an EMBL/GenBank/DDBJ whole genome shotgun (WGS) entry which is preliminary data.</text>
</comment>
<protein>
    <submittedName>
        <fullName evidence="2">Uncharacterized protein</fullName>
    </submittedName>
</protein>
<feature type="region of interest" description="Disordered" evidence="1">
    <location>
        <begin position="1"/>
        <end position="65"/>
    </location>
</feature>
<feature type="non-terminal residue" evidence="2">
    <location>
        <position position="65"/>
    </location>
</feature>
<proteinExistence type="predicted"/>
<dbReference type="OrthoDB" id="10491445at2759"/>
<dbReference type="EMBL" id="BGPR01010754">
    <property type="protein sequence ID" value="GBN47831.1"/>
    <property type="molecule type" value="Genomic_DNA"/>
</dbReference>
<evidence type="ECO:0000313" key="2">
    <source>
        <dbReference type="EMBL" id="GBN47831.1"/>
    </source>
</evidence>
<name>A0A4Y2P966_ARAVE</name>
<reference evidence="2 3" key="1">
    <citation type="journal article" date="2019" name="Sci. Rep.">
        <title>Orb-weaving spider Araneus ventricosus genome elucidates the spidroin gene catalogue.</title>
        <authorList>
            <person name="Kono N."/>
            <person name="Nakamura H."/>
            <person name="Ohtoshi R."/>
            <person name="Moran D.A.P."/>
            <person name="Shinohara A."/>
            <person name="Yoshida Y."/>
            <person name="Fujiwara M."/>
            <person name="Mori M."/>
            <person name="Tomita M."/>
            <person name="Arakawa K."/>
        </authorList>
    </citation>
    <scope>NUCLEOTIDE SEQUENCE [LARGE SCALE GENOMIC DNA]</scope>
</reference>